<gene>
    <name evidence="3" type="primary">LOC122133381</name>
</gene>
<reference evidence="3" key="1">
    <citation type="submission" date="2025-08" db="UniProtKB">
        <authorList>
            <consortium name="RefSeq"/>
        </authorList>
    </citation>
    <scope>IDENTIFICATION</scope>
</reference>
<dbReference type="Proteomes" id="UP000515152">
    <property type="component" value="Chromosome 2"/>
</dbReference>
<sequence length="425" mass="48948">MTADQKKVLRYTLDNLTKKEFKRFIHLLSDRERITLGLLEEADRDDTLELMVQAYSSGAGDVMLSILKEMQQNDLAMKLERCLESLLQDAHETKCKVTETGGVPPGVHHNWHGFKRFTIGEKDQCWKRASQFTETCMKPAVEDYVSKHLGYAIADQMKMGDEGLTYSTQTHYLLCDLLKQRLHDKLFPKYKDYTQSHETYVKNWIKEQIIKKMSSGEQMQRLETALLSEIVKKITATITSISKDMDIEEFISQFCSDLKYQLVFPRDALNNFMILINARTDQFAINLKEFIKEMESHLAQGYANKTGISHITERITQLPSKPHELLFNRLCGCGKQCPFCGTPCEAGGQNHRTHFSSIHRPRAFIGHHWDSKKLMIDICTTSVISDLRFKSSETGDKLHPYKLHTLTGRSHETRAWRPQTTGNTC</sequence>
<keyword evidence="2" id="KW-1185">Reference proteome</keyword>
<feature type="domain" description="Pyrin" evidence="1">
    <location>
        <begin position="1"/>
        <end position="85"/>
    </location>
</feature>
<dbReference type="PANTHER" id="PTHR14819:SF9">
    <property type="entry name" value="UP-REGULATOR OF CELL PROLIFERATION-LIKE"/>
    <property type="match status" value="1"/>
</dbReference>
<protein>
    <submittedName>
        <fullName evidence="3">Interferon-induced very large GTPase 1-like</fullName>
    </submittedName>
</protein>
<evidence type="ECO:0000259" key="1">
    <source>
        <dbReference type="PROSITE" id="PS50824"/>
    </source>
</evidence>
<organism evidence="2 3">
    <name type="scientific">Clupea harengus</name>
    <name type="common">Atlantic herring</name>
    <dbReference type="NCBI Taxonomy" id="7950"/>
    <lineage>
        <taxon>Eukaryota</taxon>
        <taxon>Metazoa</taxon>
        <taxon>Chordata</taxon>
        <taxon>Craniata</taxon>
        <taxon>Vertebrata</taxon>
        <taxon>Euteleostomi</taxon>
        <taxon>Actinopterygii</taxon>
        <taxon>Neopterygii</taxon>
        <taxon>Teleostei</taxon>
        <taxon>Clupei</taxon>
        <taxon>Clupeiformes</taxon>
        <taxon>Clupeoidei</taxon>
        <taxon>Clupeidae</taxon>
        <taxon>Clupea</taxon>
    </lineage>
</organism>
<proteinExistence type="predicted"/>
<dbReference type="InterPro" id="IPR004020">
    <property type="entry name" value="DAPIN"/>
</dbReference>
<dbReference type="AlphaFoldDB" id="A0A8M1KS16"/>
<dbReference type="Pfam" id="PF02758">
    <property type="entry name" value="PYRIN"/>
    <property type="match status" value="1"/>
</dbReference>
<dbReference type="PANTHER" id="PTHR14819">
    <property type="entry name" value="GTP-BINDING"/>
    <property type="match status" value="1"/>
</dbReference>
<accession>A0A8M1KS16</accession>
<dbReference type="RefSeq" id="XP_042565415.1">
    <property type="nucleotide sequence ID" value="XM_042709481.1"/>
</dbReference>
<dbReference type="InterPro" id="IPR052986">
    <property type="entry name" value="VLIG_GTPase"/>
</dbReference>
<dbReference type="OrthoDB" id="10058437at2759"/>
<dbReference type="PROSITE" id="PS50824">
    <property type="entry name" value="DAPIN"/>
    <property type="match status" value="1"/>
</dbReference>
<name>A0A8M1KS16_CLUHA</name>
<evidence type="ECO:0000313" key="2">
    <source>
        <dbReference type="Proteomes" id="UP000515152"/>
    </source>
</evidence>
<dbReference type="GeneID" id="122133381"/>
<dbReference type="KEGG" id="char:122133381"/>
<evidence type="ECO:0000313" key="3">
    <source>
        <dbReference type="RefSeq" id="XP_042565415.1"/>
    </source>
</evidence>
<dbReference type="SMART" id="SM01289">
    <property type="entry name" value="PYRIN"/>
    <property type="match status" value="1"/>
</dbReference>